<accession>A0A7G9RVV2</accession>
<evidence type="ECO:0000256" key="1">
    <source>
        <dbReference type="SAM" id="MobiDB-lite"/>
    </source>
</evidence>
<keyword evidence="4" id="KW-1185">Reference proteome</keyword>
<dbReference type="Pfam" id="PF11174">
    <property type="entry name" value="DUF2970"/>
    <property type="match status" value="1"/>
</dbReference>
<dbReference type="RefSeq" id="WP_187600737.1">
    <property type="nucleotide sequence ID" value="NZ_CP060714.1"/>
</dbReference>
<dbReference type="EMBL" id="CP060714">
    <property type="protein sequence ID" value="QNN59727.1"/>
    <property type="molecule type" value="Genomic_DNA"/>
</dbReference>
<feature type="region of interest" description="Disordered" evidence="1">
    <location>
        <begin position="1"/>
        <end position="22"/>
    </location>
</feature>
<evidence type="ECO:0000256" key="2">
    <source>
        <dbReference type="SAM" id="Phobius"/>
    </source>
</evidence>
<feature type="compositionally biased region" description="Basic and acidic residues" evidence="1">
    <location>
        <begin position="1"/>
        <end position="10"/>
    </location>
</feature>
<name>A0A7G9RVV2_9BURK</name>
<dbReference type="InterPro" id="IPR021344">
    <property type="entry name" value="DUF2970"/>
</dbReference>
<dbReference type="KEGG" id="drg:H9K76_18925"/>
<keyword evidence="2" id="KW-0812">Transmembrane</keyword>
<dbReference type="AlphaFoldDB" id="A0A7G9RVV2"/>
<keyword evidence="2" id="KW-0472">Membrane</keyword>
<evidence type="ECO:0000313" key="3">
    <source>
        <dbReference type="EMBL" id="QNN59727.1"/>
    </source>
</evidence>
<evidence type="ECO:0000313" key="4">
    <source>
        <dbReference type="Proteomes" id="UP000515811"/>
    </source>
</evidence>
<protein>
    <submittedName>
        <fullName evidence="3">DUF2970 domain-containing protein</fullName>
    </submittedName>
</protein>
<reference evidence="3 4" key="1">
    <citation type="submission" date="2020-08" db="EMBL/GenBank/DDBJ databases">
        <title>Genome sequence of Diaphorobacter ruginosibacter DSM 27467T.</title>
        <authorList>
            <person name="Hyun D.-W."/>
            <person name="Bae J.-W."/>
        </authorList>
    </citation>
    <scope>NUCLEOTIDE SEQUENCE [LARGE SCALE GENOMIC DNA]</scope>
    <source>
        <strain evidence="3 4">DSM 27467</strain>
    </source>
</reference>
<sequence>MQDEEHKEQGRGQGDSPLERKGSLLRTVRAVAWSMIGLRKGAEYQKDIEKLNPIHIIVVGLVALVLLVVGLIVLVNWIV</sequence>
<dbReference type="Proteomes" id="UP000515811">
    <property type="component" value="Chromosome"/>
</dbReference>
<proteinExistence type="predicted"/>
<keyword evidence="2" id="KW-1133">Transmembrane helix</keyword>
<organism evidence="3 4">
    <name type="scientific">Diaphorobacter ruginosibacter</name>
    <dbReference type="NCBI Taxonomy" id="1715720"/>
    <lineage>
        <taxon>Bacteria</taxon>
        <taxon>Pseudomonadati</taxon>
        <taxon>Pseudomonadota</taxon>
        <taxon>Betaproteobacteria</taxon>
        <taxon>Burkholderiales</taxon>
        <taxon>Comamonadaceae</taxon>
        <taxon>Diaphorobacter</taxon>
    </lineage>
</organism>
<gene>
    <name evidence="3" type="ORF">H9K76_18925</name>
</gene>
<feature type="transmembrane region" description="Helical" evidence="2">
    <location>
        <begin position="54"/>
        <end position="78"/>
    </location>
</feature>